<reference evidence="1" key="1">
    <citation type="submission" date="2019-04" db="EMBL/GenBank/DDBJ databases">
        <title>Evolution of Biomass-Degrading Anaerobic Consortia Revealed by Metagenomics.</title>
        <authorList>
            <person name="Peng X."/>
        </authorList>
    </citation>
    <scope>NUCLEOTIDE SEQUENCE</scope>
    <source>
        <strain evidence="1">SIG13</strain>
    </source>
</reference>
<dbReference type="EMBL" id="SUTF01000009">
    <property type="protein sequence ID" value="MBE6511149.1"/>
    <property type="molecule type" value="Genomic_DNA"/>
</dbReference>
<dbReference type="Proteomes" id="UP000713479">
    <property type="component" value="Unassembled WGS sequence"/>
</dbReference>
<proteinExistence type="predicted"/>
<evidence type="ECO:0000313" key="1">
    <source>
        <dbReference type="EMBL" id="MBE6511149.1"/>
    </source>
</evidence>
<sequence>MIVQFPTIEVKSVLAATDLTKSVSESKAFGATLVDGQGKLLANETVTFNINGMIYDRTTDSEGVARLNINCKKENTL</sequence>
<dbReference type="InterPro" id="IPR013783">
    <property type="entry name" value="Ig-like_fold"/>
</dbReference>
<evidence type="ECO:0000313" key="2">
    <source>
        <dbReference type="Proteomes" id="UP000713479"/>
    </source>
</evidence>
<dbReference type="Gene3D" id="2.60.40.10">
    <property type="entry name" value="Immunoglobulins"/>
    <property type="match status" value="1"/>
</dbReference>
<name>A0A8T3VU69_9EURY</name>
<gene>
    <name evidence="1" type="ORF">E7Z74_07830</name>
</gene>
<evidence type="ECO:0008006" key="3">
    <source>
        <dbReference type="Google" id="ProtNLM"/>
    </source>
</evidence>
<protein>
    <recommendedName>
        <fullName evidence="3">Adhesin-like protein</fullName>
    </recommendedName>
</protein>
<organism evidence="1 2">
    <name type="scientific">Methanobrevibacter millerae</name>
    <dbReference type="NCBI Taxonomy" id="230361"/>
    <lineage>
        <taxon>Archaea</taxon>
        <taxon>Methanobacteriati</taxon>
        <taxon>Methanobacteriota</taxon>
        <taxon>Methanomada group</taxon>
        <taxon>Methanobacteria</taxon>
        <taxon>Methanobacteriales</taxon>
        <taxon>Methanobacteriaceae</taxon>
        <taxon>Methanobrevibacter</taxon>
    </lineage>
</organism>
<dbReference type="AlphaFoldDB" id="A0A8T3VU69"/>
<comment type="caution">
    <text evidence="1">The sequence shown here is derived from an EMBL/GenBank/DDBJ whole genome shotgun (WGS) entry which is preliminary data.</text>
</comment>
<accession>A0A8T3VU69</accession>